<dbReference type="EMBL" id="BAABGT010000049">
    <property type="protein sequence ID" value="GAA4549269.1"/>
    <property type="molecule type" value="Genomic_DNA"/>
</dbReference>
<dbReference type="InterPro" id="IPR001296">
    <property type="entry name" value="Glyco_trans_1"/>
</dbReference>
<feature type="domain" description="Glycosyl transferase family 1" evidence="3">
    <location>
        <begin position="193"/>
        <end position="355"/>
    </location>
</feature>
<dbReference type="InterPro" id="IPR023986">
    <property type="entry name" value="GlycosylTfrase_MSMEG0565"/>
</dbReference>
<comment type="caution">
    <text evidence="5">The sequence shown here is derived from an EMBL/GenBank/DDBJ whole genome shotgun (WGS) entry which is preliminary data.</text>
</comment>
<keyword evidence="2" id="KW-0808">Transferase</keyword>
<dbReference type="Pfam" id="PF13439">
    <property type="entry name" value="Glyco_transf_4"/>
    <property type="match status" value="1"/>
</dbReference>
<dbReference type="Proteomes" id="UP001501598">
    <property type="component" value="Unassembled WGS sequence"/>
</dbReference>
<sequence length="384" mass="40750">MRNIGNAVFTGRPAARVALLTHSTSPRGGHVHTLGLGEALHRAGESVHLFALGTQLYREVDLPHTLVPGPRREGTTLTERTLDGIERLATALAARITEFDVLHAQDCIAARAALIARERTGAAVSVLRTAHHVDDFTTPVLVDCQRRAITEPDRVLVVSRMWRDILARDFGVGATVVPNGVDLARFASVVPAERTGGFLLLAVGGIEPRKGSVHLIRALARLEDPAPELVVVGGHSFQDFAPYREAALAEAAELGVRVREVGTVSDAELAGWYAAAAGDGALVYPSTAEGFGLVPIEAMALGVPVVASDLPVFREHLTDGVDALLPPVGDDEALAAALRRVITEPALRDSLRTAGHTTAARFTWADAAEAHRAIYAELARTPAL</sequence>
<keyword evidence="6" id="KW-1185">Reference proteome</keyword>
<dbReference type="Gene3D" id="3.40.50.2000">
    <property type="entry name" value="Glycogen Phosphorylase B"/>
    <property type="match status" value="2"/>
</dbReference>
<feature type="domain" description="Glycosyltransferase subfamily 4-like N-terminal" evidence="4">
    <location>
        <begin position="27"/>
        <end position="185"/>
    </location>
</feature>
<organism evidence="5 6">
    <name type="scientific">Pseudonocardia xishanensis</name>
    <dbReference type="NCBI Taxonomy" id="630995"/>
    <lineage>
        <taxon>Bacteria</taxon>
        <taxon>Bacillati</taxon>
        <taxon>Actinomycetota</taxon>
        <taxon>Actinomycetes</taxon>
        <taxon>Pseudonocardiales</taxon>
        <taxon>Pseudonocardiaceae</taxon>
        <taxon>Pseudonocardia</taxon>
    </lineage>
</organism>
<evidence type="ECO:0000256" key="2">
    <source>
        <dbReference type="ARBA" id="ARBA00022679"/>
    </source>
</evidence>
<name>A0ABP8RUX6_9PSEU</name>
<dbReference type="Pfam" id="PF00534">
    <property type="entry name" value="Glycos_transf_1"/>
    <property type="match status" value="1"/>
</dbReference>
<gene>
    <name evidence="5" type="ORF">GCM10023175_37010</name>
</gene>
<evidence type="ECO:0000313" key="6">
    <source>
        <dbReference type="Proteomes" id="UP001501598"/>
    </source>
</evidence>
<dbReference type="NCBIfam" id="TIGR04047">
    <property type="entry name" value="MSMEG_0565_glyc"/>
    <property type="match status" value="1"/>
</dbReference>
<evidence type="ECO:0000313" key="5">
    <source>
        <dbReference type="EMBL" id="GAA4549269.1"/>
    </source>
</evidence>
<keyword evidence="1" id="KW-0328">Glycosyltransferase</keyword>
<dbReference type="PANTHER" id="PTHR46401:SF2">
    <property type="entry name" value="GLYCOSYLTRANSFERASE WBBK-RELATED"/>
    <property type="match status" value="1"/>
</dbReference>
<protein>
    <submittedName>
        <fullName evidence="5">MSMEG_0565 family glycosyltransferase</fullName>
    </submittedName>
</protein>
<evidence type="ECO:0000259" key="3">
    <source>
        <dbReference type="Pfam" id="PF00534"/>
    </source>
</evidence>
<dbReference type="RefSeq" id="WP_345419752.1">
    <property type="nucleotide sequence ID" value="NZ_BAABGT010000049.1"/>
</dbReference>
<proteinExistence type="predicted"/>
<reference evidence="6" key="1">
    <citation type="journal article" date="2019" name="Int. J. Syst. Evol. Microbiol.">
        <title>The Global Catalogue of Microorganisms (GCM) 10K type strain sequencing project: providing services to taxonomists for standard genome sequencing and annotation.</title>
        <authorList>
            <consortium name="The Broad Institute Genomics Platform"/>
            <consortium name="The Broad Institute Genome Sequencing Center for Infectious Disease"/>
            <person name="Wu L."/>
            <person name="Ma J."/>
        </authorList>
    </citation>
    <scope>NUCLEOTIDE SEQUENCE [LARGE SCALE GENOMIC DNA]</scope>
    <source>
        <strain evidence="6">JCM 17906</strain>
    </source>
</reference>
<dbReference type="SUPFAM" id="SSF53756">
    <property type="entry name" value="UDP-Glycosyltransferase/glycogen phosphorylase"/>
    <property type="match status" value="1"/>
</dbReference>
<evidence type="ECO:0000259" key="4">
    <source>
        <dbReference type="Pfam" id="PF13439"/>
    </source>
</evidence>
<evidence type="ECO:0000256" key="1">
    <source>
        <dbReference type="ARBA" id="ARBA00022676"/>
    </source>
</evidence>
<dbReference type="InterPro" id="IPR028098">
    <property type="entry name" value="Glyco_trans_4-like_N"/>
</dbReference>
<dbReference type="CDD" id="cd03801">
    <property type="entry name" value="GT4_PimA-like"/>
    <property type="match status" value="1"/>
</dbReference>
<dbReference type="PANTHER" id="PTHR46401">
    <property type="entry name" value="GLYCOSYLTRANSFERASE WBBK-RELATED"/>
    <property type="match status" value="1"/>
</dbReference>
<accession>A0ABP8RUX6</accession>